<dbReference type="InterPro" id="IPR036864">
    <property type="entry name" value="Zn2-C6_fun-type_DNA-bd_sf"/>
</dbReference>
<dbReference type="InterPro" id="IPR001138">
    <property type="entry name" value="Zn2Cys6_DnaBD"/>
</dbReference>
<dbReference type="EMBL" id="SRPY01000418">
    <property type="protein sequence ID" value="KAG5924363.1"/>
    <property type="molecule type" value="Genomic_DNA"/>
</dbReference>
<dbReference type="SUPFAM" id="SSF57701">
    <property type="entry name" value="Zn2/Cys6 DNA-binding domain"/>
    <property type="match status" value="1"/>
</dbReference>
<accession>A0A8K0J744</accession>
<dbReference type="GO" id="GO:0005634">
    <property type="term" value="C:nucleus"/>
    <property type="evidence" value="ECO:0007669"/>
    <property type="project" value="UniProtKB-SubCell"/>
</dbReference>
<dbReference type="OrthoDB" id="4456959at2759"/>
<evidence type="ECO:0000256" key="5">
    <source>
        <dbReference type="ARBA" id="ARBA00023242"/>
    </source>
</evidence>
<comment type="caution">
    <text evidence="8">The sequence shown here is derived from an EMBL/GenBank/DDBJ whole genome shotgun (WGS) entry which is preliminary data.</text>
</comment>
<keyword evidence="5" id="KW-0539">Nucleus</keyword>
<evidence type="ECO:0000256" key="2">
    <source>
        <dbReference type="ARBA" id="ARBA00022723"/>
    </source>
</evidence>
<proteinExistence type="predicted"/>
<sequence>MGSEAVSSGPGTSGASPDVEPLACVVCRSRKLKCDRIKPACTRCCAVGGECVYPGTRKKPTFKRRNVKEIEARLAQVESYLQQVNDSKSTDDRHESAPASLLQDQQDLSEGLPAPGFGFADFATPPQDGFTHDGGENWALVGLGYSESLPPFDVQEELNTAFFLVAHHYIPVVHSGRFYQAFYGGPLRKPPMSLQYAMWATAANGHAKYDKYAEIFYKRSRHYIEADEMKASFPISILMLAHGRDSFFSGIEAEDNGFF</sequence>
<dbReference type="PANTHER" id="PTHR47338:SF10">
    <property type="entry name" value="TRANSCRIPTION FACTOR DOMAIN-CONTAINING PROTEIN-RELATED"/>
    <property type="match status" value="1"/>
</dbReference>
<evidence type="ECO:0000259" key="7">
    <source>
        <dbReference type="PROSITE" id="PS50048"/>
    </source>
</evidence>
<organism evidence="8 9">
    <name type="scientific">Claviceps africana</name>
    <dbReference type="NCBI Taxonomy" id="83212"/>
    <lineage>
        <taxon>Eukaryota</taxon>
        <taxon>Fungi</taxon>
        <taxon>Dikarya</taxon>
        <taxon>Ascomycota</taxon>
        <taxon>Pezizomycotina</taxon>
        <taxon>Sordariomycetes</taxon>
        <taxon>Hypocreomycetidae</taxon>
        <taxon>Hypocreales</taxon>
        <taxon>Clavicipitaceae</taxon>
        <taxon>Claviceps</taxon>
    </lineage>
</organism>
<comment type="subcellular location">
    <subcellularLocation>
        <location evidence="1">Nucleus</location>
    </subcellularLocation>
</comment>
<keyword evidence="3" id="KW-0805">Transcription regulation</keyword>
<keyword evidence="4" id="KW-0804">Transcription</keyword>
<evidence type="ECO:0000256" key="4">
    <source>
        <dbReference type="ARBA" id="ARBA00023163"/>
    </source>
</evidence>
<evidence type="ECO:0000256" key="6">
    <source>
        <dbReference type="SAM" id="MobiDB-lite"/>
    </source>
</evidence>
<keyword evidence="9" id="KW-1185">Reference proteome</keyword>
<dbReference type="Pfam" id="PF00172">
    <property type="entry name" value="Zn_clus"/>
    <property type="match status" value="1"/>
</dbReference>
<dbReference type="GO" id="GO:0000981">
    <property type="term" value="F:DNA-binding transcription factor activity, RNA polymerase II-specific"/>
    <property type="evidence" value="ECO:0007669"/>
    <property type="project" value="InterPro"/>
</dbReference>
<dbReference type="PANTHER" id="PTHR47338">
    <property type="entry name" value="ZN(II)2CYS6 TRANSCRIPTION FACTOR (EUROFUNG)-RELATED"/>
    <property type="match status" value="1"/>
</dbReference>
<evidence type="ECO:0000256" key="1">
    <source>
        <dbReference type="ARBA" id="ARBA00004123"/>
    </source>
</evidence>
<dbReference type="Gene3D" id="4.10.240.10">
    <property type="entry name" value="Zn(2)-C6 fungal-type DNA-binding domain"/>
    <property type="match status" value="1"/>
</dbReference>
<protein>
    <recommendedName>
        <fullName evidence="7">Zn(2)-C6 fungal-type domain-containing protein</fullName>
    </recommendedName>
</protein>
<reference evidence="8" key="1">
    <citation type="journal article" date="2020" name="bioRxiv">
        <title>Whole genome comparisons of ergot fungi reveals the divergence and evolution of species within the genus Claviceps are the result of varying mechanisms driving genome evolution and host range expansion.</title>
        <authorList>
            <person name="Wyka S.A."/>
            <person name="Mondo S.J."/>
            <person name="Liu M."/>
            <person name="Dettman J."/>
            <person name="Nalam V."/>
            <person name="Broders K.D."/>
        </authorList>
    </citation>
    <scope>NUCLEOTIDE SEQUENCE</scope>
    <source>
        <strain evidence="8">CCC 489</strain>
    </source>
</reference>
<gene>
    <name evidence="8" type="ORF">E4U42_004655</name>
</gene>
<dbReference type="InterPro" id="IPR050815">
    <property type="entry name" value="TF_fung"/>
</dbReference>
<dbReference type="SMART" id="SM00066">
    <property type="entry name" value="GAL4"/>
    <property type="match status" value="1"/>
</dbReference>
<dbReference type="Proteomes" id="UP000811619">
    <property type="component" value="Unassembled WGS sequence"/>
</dbReference>
<dbReference type="GO" id="GO:0008270">
    <property type="term" value="F:zinc ion binding"/>
    <property type="evidence" value="ECO:0007669"/>
    <property type="project" value="InterPro"/>
</dbReference>
<dbReference type="AlphaFoldDB" id="A0A8K0J744"/>
<name>A0A8K0J744_9HYPO</name>
<evidence type="ECO:0000256" key="3">
    <source>
        <dbReference type="ARBA" id="ARBA00023015"/>
    </source>
</evidence>
<dbReference type="CDD" id="cd00067">
    <property type="entry name" value="GAL4"/>
    <property type="match status" value="1"/>
</dbReference>
<evidence type="ECO:0000313" key="9">
    <source>
        <dbReference type="Proteomes" id="UP000811619"/>
    </source>
</evidence>
<evidence type="ECO:0000313" key="8">
    <source>
        <dbReference type="EMBL" id="KAG5924363.1"/>
    </source>
</evidence>
<feature type="region of interest" description="Disordered" evidence="6">
    <location>
        <begin position="84"/>
        <end position="105"/>
    </location>
</feature>
<feature type="domain" description="Zn(2)-C6 fungal-type" evidence="7">
    <location>
        <begin position="23"/>
        <end position="53"/>
    </location>
</feature>
<keyword evidence="2" id="KW-0479">Metal-binding</keyword>
<dbReference type="PROSITE" id="PS50048">
    <property type="entry name" value="ZN2_CY6_FUNGAL_2"/>
    <property type="match status" value="1"/>
</dbReference>
<dbReference type="PROSITE" id="PS00463">
    <property type="entry name" value="ZN2_CY6_FUNGAL_1"/>
    <property type="match status" value="1"/>
</dbReference>
<dbReference type="CDD" id="cd12148">
    <property type="entry name" value="fungal_TF_MHR"/>
    <property type="match status" value="1"/>
</dbReference>